<dbReference type="KEGG" id="cchl:FPL14_12090"/>
<dbReference type="AlphaFoldDB" id="A0A7G5BY07"/>
<reference evidence="1 2" key="1">
    <citation type="submission" date="2019-07" db="EMBL/GenBank/DDBJ databases">
        <authorList>
            <person name="Kim J.K."/>
            <person name="Cheong H.-M."/>
            <person name="Choi Y."/>
            <person name="Hwang K.J."/>
            <person name="Lee S."/>
            <person name="Choi C."/>
        </authorList>
    </citation>
    <scope>NUCLEOTIDE SEQUENCE [LARGE SCALE GENOMIC DNA]</scope>
    <source>
        <strain evidence="1 2">KS 22</strain>
    </source>
</reference>
<keyword evidence="2" id="KW-1185">Reference proteome</keyword>
<dbReference type="Proteomes" id="UP000515679">
    <property type="component" value="Chromosome"/>
</dbReference>
<name>A0A7G5BY07_9BACL</name>
<evidence type="ECO:0000313" key="2">
    <source>
        <dbReference type="Proteomes" id="UP000515679"/>
    </source>
</evidence>
<gene>
    <name evidence="1" type="ORF">FPL14_12090</name>
</gene>
<sequence length="117" mass="13602">MLIVISPFLLIASIFLAWKIHLSDGDFNYYLLKRQTQLQFVATLHNNQKEAIPRSITFFEQRYPFIYRKLNTVSINDQDKYIASNLSNGAYRLEPSADNKEVLLTLNEGGAYKILRE</sequence>
<evidence type="ECO:0000313" key="1">
    <source>
        <dbReference type="EMBL" id="QMV41841.1"/>
    </source>
</evidence>
<organism evidence="1 2">
    <name type="scientific">Cohnella cholangitidis</name>
    <dbReference type="NCBI Taxonomy" id="2598458"/>
    <lineage>
        <taxon>Bacteria</taxon>
        <taxon>Bacillati</taxon>
        <taxon>Bacillota</taxon>
        <taxon>Bacilli</taxon>
        <taxon>Bacillales</taxon>
        <taxon>Paenibacillaceae</taxon>
        <taxon>Cohnella</taxon>
    </lineage>
</organism>
<dbReference type="EMBL" id="CP041969">
    <property type="protein sequence ID" value="QMV41841.1"/>
    <property type="molecule type" value="Genomic_DNA"/>
</dbReference>
<dbReference type="RefSeq" id="WP_182303178.1">
    <property type="nucleotide sequence ID" value="NZ_CP041969.1"/>
</dbReference>
<proteinExistence type="predicted"/>
<protein>
    <submittedName>
        <fullName evidence="1">Uncharacterized protein</fullName>
    </submittedName>
</protein>
<accession>A0A7G5BY07</accession>